<proteinExistence type="predicted"/>
<dbReference type="AlphaFoldDB" id="A0A812NV09"/>
<reference evidence="1" key="1">
    <citation type="submission" date="2021-02" db="EMBL/GenBank/DDBJ databases">
        <authorList>
            <person name="Dougan E. K."/>
            <person name="Rhodes N."/>
            <person name="Thang M."/>
            <person name="Chan C."/>
        </authorList>
    </citation>
    <scope>NUCLEOTIDE SEQUENCE</scope>
</reference>
<sequence length="104" mass="12292">MCKLTLSQKDHRWVSTWRHDSEMWSAFPELQSKTFSRSFEKDSRASWVQKLQQVHKFMWEKWQLAKAELPLEDGQEEPDPGHISEECLQELAPVIKAMPAKTSY</sequence>
<name>A0A812NV09_SYMPI</name>
<accession>A0A812NV09</accession>
<comment type="caution">
    <text evidence="1">The sequence shown here is derived from an EMBL/GenBank/DDBJ whole genome shotgun (WGS) entry which is preliminary data.</text>
</comment>
<dbReference type="Proteomes" id="UP000649617">
    <property type="component" value="Unassembled WGS sequence"/>
</dbReference>
<evidence type="ECO:0000313" key="2">
    <source>
        <dbReference type="Proteomes" id="UP000649617"/>
    </source>
</evidence>
<dbReference type="EMBL" id="CAJNIZ010011853">
    <property type="protein sequence ID" value="CAE7325684.1"/>
    <property type="molecule type" value="Genomic_DNA"/>
</dbReference>
<protein>
    <submittedName>
        <fullName evidence="1">Uncharacterized protein</fullName>
    </submittedName>
</protein>
<gene>
    <name evidence="1" type="ORF">SPIL2461_LOCUS7530</name>
</gene>
<organism evidence="1 2">
    <name type="scientific">Symbiodinium pilosum</name>
    <name type="common">Dinoflagellate</name>
    <dbReference type="NCBI Taxonomy" id="2952"/>
    <lineage>
        <taxon>Eukaryota</taxon>
        <taxon>Sar</taxon>
        <taxon>Alveolata</taxon>
        <taxon>Dinophyceae</taxon>
        <taxon>Suessiales</taxon>
        <taxon>Symbiodiniaceae</taxon>
        <taxon>Symbiodinium</taxon>
    </lineage>
</organism>
<keyword evidence="2" id="KW-1185">Reference proteome</keyword>
<evidence type="ECO:0000313" key="1">
    <source>
        <dbReference type="EMBL" id="CAE7325684.1"/>
    </source>
</evidence>